<evidence type="ECO:0000313" key="2">
    <source>
        <dbReference type="Proteomes" id="UP000463949"/>
    </source>
</evidence>
<dbReference type="KEGG" id="hmd:CTT34_02380"/>
<dbReference type="Proteomes" id="UP000463949">
    <property type="component" value="Chromosome"/>
</dbReference>
<dbReference type="AlphaFoldDB" id="A0A857GJ74"/>
<sequence>MIRVPSGDVHKIREAEIIDEFVGLLSVRPEAKSVGDYPLPGRCMTVLDAITWAKCRAEDPSQLLELGSEALTMFTVFNCLSRSTLRRTLSNG</sequence>
<organism evidence="1 2">
    <name type="scientific">Vreelandella aquamarina</name>
    <dbReference type="NCBI Taxonomy" id="77097"/>
    <lineage>
        <taxon>Bacteria</taxon>
        <taxon>Pseudomonadati</taxon>
        <taxon>Pseudomonadota</taxon>
        <taxon>Gammaproteobacteria</taxon>
        <taxon>Oceanospirillales</taxon>
        <taxon>Halomonadaceae</taxon>
        <taxon>Vreelandella</taxon>
    </lineage>
</organism>
<reference evidence="1 2" key="1">
    <citation type="submission" date="2017-10" db="EMBL/GenBank/DDBJ databases">
        <title>Coral associated bacteria.</title>
        <authorList>
            <person name="Wang X."/>
        </authorList>
    </citation>
    <scope>NUCLEOTIDE SEQUENCE [LARGE SCALE GENOMIC DNA]</scope>
    <source>
        <strain evidence="1 2">SCSIO 43005</strain>
    </source>
</reference>
<proteinExistence type="predicted"/>
<protein>
    <submittedName>
        <fullName evidence="1">Uncharacterized protein</fullName>
    </submittedName>
</protein>
<gene>
    <name evidence="1" type="ORF">CTT34_02380</name>
</gene>
<accession>A0A857GJ74</accession>
<name>A0A857GJ74_9GAMM</name>
<evidence type="ECO:0000313" key="1">
    <source>
        <dbReference type="EMBL" id="QHD48617.1"/>
    </source>
</evidence>
<dbReference type="EMBL" id="CP024621">
    <property type="protein sequence ID" value="QHD48617.1"/>
    <property type="molecule type" value="Genomic_DNA"/>
</dbReference>